<organism evidence="2 3">
    <name type="scientific">Carpinus fangiana</name>
    <dbReference type="NCBI Taxonomy" id="176857"/>
    <lineage>
        <taxon>Eukaryota</taxon>
        <taxon>Viridiplantae</taxon>
        <taxon>Streptophyta</taxon>
        <taxon>Embryophyta</taxon>
        <taxon>Tracheophyta</taxon>
        <taxon>Spermatophyta</taxon>
        <taxon>Magnoliopsida</taxon>
        <taxon>eudicotyledons</taxon>
        <taxon>Gunneridae</taxon>
        <taxon>Pentapetalae</taxon>
        <taxon>rosids</taxon>
        <taxon>fabids</taxon>
        <taxon>Fagales</taxon>
        <taxon>Betulaceae</taxon>
        <taxon>Carpinus</taxon>
    </lineage>
</organism>
<proteinExistence type="predicted"/>
<reference evidence="2 3" key="1">
    <citation type="submission" date="2019-06" db="EMBL/GenBank/DDBJ databases">
        <title>A chromosomal-level reference genome of Carpinus fangiana (Coryloideae, Betulaceae).</title>
        <authorList>
            <person name="Yang X."/>
            <person name="Wang Z."/>
            <person name="Zhang L."/>
            <person name="Hao G."/>
            <person name="Liu J."/>
            <person name="Yang Y."/>
        </authorList>
    </citation>
    <scope>NUCLEOTIDE SEQUENCE [LARGE SCALE GENOMIC DNA]</scope>
    <source>
        <strain evidence="2">Cfa_2016G</strain>
        <tissue evidence="2">Leaf</tissue>
    </source>
</reference>
<keyword evidence="3" id="KW-1185">Reference proteome</keyword>
<accession>A0A5N6RIU6</accession>
<dbReference type="InterPro" id="IPR001810">
    <property type="entry name" value="F-box_dom"/>
</dbReference>
<dbReference type="InterPro" id="IPR036047">
    <property type="entry name" value="F-box-like_dom_sf"/>
</dbReference>
<dbReference type="PANTHER" id="PTHR31672:SF13">
    <property type="entry name" value="F-BOX PROTEIN CPR30-LIKE"/>
    <property type="match status" value="1"/>
</dbReference>
<dbReference type="SMART" id="SM00256">
    <property type="entry name" value="FBOX"/>
    <property type="match status" value="1"/>
</dbReference>
<protein>
    <recommendedName>
        <fullName evidence="1">F-box domain-containing protein</fullName>
    </recommendedName>
</protein>
<gene>
    <name evidence="2" type="ORF">FH972_017235</name>
</gene>
<dbReference type="EMBL" id="CM017327">
    <property type="protein sequence ID" value="KAE8099238.1"/>
    <property type="molecule type" value="Genomic_DNA"/>
</dbReference>
<dbReference type="InterPro" id="IPR050796">
    <property type="entry name" value="SCF_F-box_component"/>
</dbReference>
<dbReference type="SUPFAM" id="SSF81383">
    <property type="entry name" value="F-box domain"/>
    <property type="match status" value="1"/>
</dbReference>
<feature type="domain" description="F-box" evidence="1">
    <location>
        <begin position="2"/>
        <end position="49"/>
    </location>
</feature>
<name>A0A5N6RIU6_9ROSI</name>
<evidence type="ECO:0000313" key="3">
    <source>
        <dbReference type="Proteomes" id="UP000327013"/>
    </source>
</evidence>
<evidence type="ECO:0000259" key="1">
    <source>
        <dbReference type="PROSITE" id="PS50181"/>
    </source>
</evidence>
<evidence type="ECO:0000313" key="2">
    <source>
        <dbReference type="EMBL" id="KAE8099238.1"/>
    </source>
</evidence>
<dbReference type="PROSITE" id="PS50181">
    <property type="entry name" value="FBOX"/>
    <property type="match status" value="1"/>
</dbReference>
<dbReference type="AlphaFoldDB" id="A0A5N6RIU6"/>
<dbReference type="PANTHER" id="PTHR31672">
    <property type="entry name" value="BNACNNG10540D PROTEIN"/>
    <property type="match status" value="1"/>
</dbReference>
<dbReference type="Gene3D" id="1.20.1280.50">
    <property type="match status" value="1"/>
</dbReference>
<dbReference type="Proteomes" id="UP000327013">
    <property type="component" value="Chromosome 7"/>
</dbReference>
<dbReference type="OrthoDB" id="1924677at2759"/>
<sequence>MLMPTSCLPEDLLIDILLRLPVKPLVRFRLVSKSWFALLKSLNFTTTHLNCSANHGYHLLVDGQGAERHTMILISGKALDVAEKIETPEIGDEQNTRFCLHFASISTPGPNTLRWDCVGFGYHLEDYKVVRILCSRDEHPNRAEVEVYSMSTGSWRVVDAVVPCLIRPNYMCSVHVPNAEGSYSVYRKELGVLHESLAIIYYPWRD</sequence>
<dbReference type="Pfam" id="PF00646">
    <property type="entry name" value="F-box"/>
    <property type="match status" value="1"/>
</dbReference>